<comment type="caution">
    <text evidence="8">The sequence shown here is derived from an EMBL/GenBank/DDBJ whole genome shotgun (WGS) entry which is preliminary data.</text>
</comment>
<dbReference type="NCBIfam" id="TIGR00247">
    <property type="entry name" value="endolytic transglycosylase MltG"/>
    <property type="match status" value="1"/>
</dbReference>
<comment type="similarity">
    <text evidence="7">Belongs to the transglycosylase MltG family.</text>
</comment>
<evidence type="ECO:0000313" key="9">
    <source>
        <dbReference type="Proteomes" id="UP000293433"/>
    </source>
</evidence>
<accession>A0A4V2EWQ0</accession>
<dbReference type="OrthoDB" id="9814591at2"/>
<dbReference type="HAMAP" id="MF_02065">
    <property type="entry name" value="MltG"/>
    <property type="match status" value="1"/>
</dbReference>
<evidence type="ECO:0000256" key="5">
    <source>
        <dbReference type="ARBA" id="ARBA00023239"/>
    </source>
</evidence>
<keyword evidence="6 7" id="KW-0961">Cell wall biogenesis/degradation</keyword>
<keyword evidence="4 7" id="KW-0472">Membrane</keyword>
<dbReference type="GO" id="GO:0005886">
    <property type="term" value="C:plasma membrane"/>
    <property type="evidence" value="ECO:0007669"/>
    <property type="project" value="UniProtKB-UniRule"/>
</dbReference>
<dbReference type="Gene3D" id="3.30.160.60">
    <property type="entry name" value="Classic Zinc Finger"/>
    <property type="match status" value="1"/>
</dbReference>
<keyword evidence="1 7" id="KW-1003">Cell membrane</keyword>
<dbReference type="PANTHER" id="PTHR30518">
    <property type="entry name" value="ENDOLYTIC MUREIN TRANSGLYCOSYLASE"/>
    <property type="match status" value="1"/>
</dbReference>
<keyword evidence="9" id="KW-1185">Reference proteome</keyword>
<dbReference type="CDD" id="cd08010">
    <property type="entry name" value="MltG_like"/>
    <property type="match status" value="1"/>
</dbReference>
<gene>
    <name evidence="7" type="primary">mltG</name>
    <name evidence="8" type="ORF">EV685_1315</name>
</gene>
<evidence type="ECO:0000256" key="1">
    <source>
        <dbReference type="ARBA" id="ARBA00022475"/>
    </source>
</evidence>
<dbReference type="Gene3D" id="3.30.1490.480">
    <property type="entry name" value="Endolytic murein transglycosylase"/>
    <property type="match status" value="1"/>
</dbReference>
<dbReference type="GO" id="GO:0071555">
    <property type="term" value="P:cell wall organization"/>
    <property type="evidence" value="ECO:0007669"/>
    <property type="project" value="UniProtKB-KW"/>
</dbReference>
<keyword evidence="7" id="KW-0997">Cell inner membrane</keyword>
<protein>
    <recommendedName>
        <fullName evidence="7">Endolytic murein transglycosylase</fullName>
        <ecNumber evidence="7">4.2.2.29</ecNumber>
    </recommendedName>
    <alternativeName>
        <fullName evidence="7">Peptidoglycan lytic transglycosylase</fullName>
    </alternativeName>
    <alternativeName>
        <fullName evidence="7">Peptidoglycan polymerization terminase</fullName>
    </alternativeName>
</protein>
<dbReference type="GO" id="GO:0008932">
    <property type="term" value="F:lytic endotransglycosylase activity"/>
    <property type="evidence" value="ECO:0007669"/>
    <property type="project" value="UniProtKB-UniRule"/>
</dbReference>
<keyword evidence="2 7" id="KW-0812">Transmembrane</keyword>
<evidence type="ECO:0000256" key="7">
    <source>
        <dbReference type="HAMAP-Rule" id="MF_02065"/>
    </source>
</evidence>
<evidence type="ECO:0000256" key="3">
    <source>
        <dbReference type="ARBA" id="ARBA00022989"/>
    </source>
</evidence>
<dbReference type="EMBL" id="SGWV01000008">
    <property type="protein sequence ID" value="RZS56760.1"/>
    <property type="molecule type" value="Genomic_DNA"/>
</dbReference>
<dbReference type="Proteomes" id="UP000293433">
    <property type="component" value="Unassembled WGS sequence"/>
</dbReference>
<keyword evidence="3 7" id="KW-1133">Transmembrane helix</keyword>
<evidence type="ECO:0000313" key="8">
    <source>
        <dbReference type="EMBL" id="RZS56760.1"/>
    </source>
</evidence>
<evidence type="ECO:0000256" key="2">
    <source>
        <dbReference type="ARBA" id="ARBA00022692"/>
    </source>
</evidence>
<sequence>MSRRVQKPKPGPSRRRSPARRVRRWPWVLLALVLLVGAMAGAVGHWLHRPLSLAQPSIEMTVEPGDSPRDIAHRLVDAGVLTEPRWLYEYFRWSGQARAIKAGSYEFGAGTRPVDLLRKLVDGDVTLARIRLIEGWTFRQWRAELARHPDLKHEAATLDDAALMAAIGAPGLPPEGRFYPDTYAFSKGSSDLAVLRRALHAMQRHLDNAWQGRLDGLPLKSADEALTLASIVEKETGRASDRPQIAGVFINRLRIGMPLQTDPTVIYGLGAAFDGNLRRRDLETDTPYNTYTRGGLPPTPISMPGRDALLAATRPGTTNALYFVARGDGSSEFSSNLADHNRAVDRYQRRAGKP</sequence>
<name>A0A4V2EWQ0_9BURK</name>
<organism evidence="8 9">
    <name type="scientific">Sphaerotilus mobilis</name>
    <dbReference type="NCBI Taxonomy" id="47994"/>
    <lineage>
        <taxon>Bacteria</taxon>
        <taxon>Pseudomonadati</taxon>
        <taxon>Pseudomonadota</taxon>
        <taxon>Betaproteobacteria</taxon>
        <taxon>Burkholderiales</taxon>
        <taxon>Sphaerotilaceae</taxon>
        <taxon>Sphaerotilus</taxon>
    </lineage>
</organism>
<dbReference type="PANTHER" id="PTHR30518:SF2">
    <property type="entry name" value="ENDOLYTIC MUREIN TRANSGLYCOSYLASE"/>
    <property type="match status" value="1"/>
</dbReference>
<dbReference type="AlphaFoldDB" id="A0A4V2EWQ0"/>
<comment type="catalytic activity">
    <reaction evidence="7">
        <text>a peptidoglycan chain = a peptidoglycan chain with N-acetyl-1,6-anhydromuramyl-[peptide] at the reducing end + a peptidoglycan chain with N-acetylglucosamine at the non-reducing end.</text>
        <dbReference type="EC" id="4.2.2.29"/>
    </reaction>
</comment>
<feature type="site" description="Important for catalytic activity" evidence="7">
    <location>
        <position position="235"/>
    </location>
</feature>
<dbReference type="EC" id="4.2.2.29" evidence="7"/>
<dbReference type="InterPro" id="IPR003770">
    <property type="entry name" value="MLTG-like"/>
</dbReference>
<comment type="function">
    <text evidence="7">Functions as a peptidoglycan terminase that cleaves nascent peptidoglycan strands endolytically to terminate their elongation.</text>
</comment>
<reference evidence="8 9" key="1">
    <citation type="submission" date="2019-02" db="EMBL/GenBank/DDBJ databases">
        <title>Genomic Encyclopedia of Type Strains, Phase IV (KMG-IV): sequencing the most valuable type-strain genomes for metagenomic binning, comparative biology and taxonomic classification.</title>
        <authorList>
            <person name="Goeker M."/>
        </authorList>
    </citation>
    <scope>NUCLEOTIDE SEQUENCE [LARGE SCALE GENOMIC DNA]</scope>
    <source>
        <strain evidence="8 9">DSM 10617</strain>
    </source>
</reference>
<evidence type="ECO:0000256" key="4">
    <source>
        <dbReference type="ARBA" id="ARBA00023136"/>
    </source>
</evidence>
<dbReference type="GO" id="GO:0009252">
    <property type="term" value="P:peptidoglycan biosynthetic process"/>
    <property type="evidence" value="ECO:0007669"/>
    <property type="project" value="UniProtKB-UniRule"/>
</dbReference>
<dbReference type="Pfam" id="PF02618">
    <property type="entry name" value="YceG"/>
    <property type="match status" value="1"/>
</dbReference>
<proteinExistence type="inferred from homology"/>
<keyword evidence="5 7" id="KW-0456">Lyase</keyword>
<evidence type="ECO:0000256" key="6">
    <source>
        <dbReference type="ARBA" id="ARBA00023316"/>
    </source>
</evidence>